<evidence type="ECO:0000313" key="1">
    <source>
        <dbReference type="EMBL" id="GFG78983.1"/>
    </source>
</evidence>
<dbReference type="Proteomes" id="UP000465240">
    <property type="component" value="Unassembled WGS sequence"/>
</dbReference>
<dbReference type="RefSeq" id="WP_120792665.1">
    <property type="nucleotide sequence ID" value="NZ_BLKX01000001.1"/>
</dbReference>
<name>A0ABQ1C3F3_9MYCO</name>
<evidence type="ECO:0000313" key="2">
    <source>
        <dbReference type="Proteomes" id="UP000465240"/>
    </source>
</evidence>
<keyword evidence="2" id="KW-1185">Reference proteome</keyword>
<comment type="caution">
    <text evidence="1">The sequence shown here is derived from an EMBL/GenBank/DDBJ whole genome shotgun (WGS) entry which is preliminary data.</text>
</comment>
<accession>A0ABQ1C3F3</accession>
<dbReference type="EMBL" id="BLKX01000001">
    <property type="protein sequence ID" value="GFG78983.1"/>
    <property type="molecule type" value="Genomic_DNA"/>
</dbReference>
<gene>
    <name evidence="1" type="ORF">MPRG_22590</name>
</gene>
<reference evidence="1 2" key="1">
    <citation type="journal article" date="2019" name="Emerg. Microbes Infect.">
        <title>Comprehensive subspecies identification of 175 nontuberculous mycobacteria species based on 7547 genomic profiles.</title>
        <authorList>
            <person name="Matsumoto Y."/>
            <person name="Kinjo T."/>
            <person name="Motooka D."/>
            <person name="Nabeya D."/>
            <person name="Jung N."/>
            <person name="Uechi K."/>
            <person name="Horii T."/>
            <person name="Iida T."/>
            <person name="Fujita J."/>
            <person name="Nakamura S."/>
        </authorList>
    </citation>
    <scope>NUCLEOTIDE SEQUENCE [LARGE SCALE GENOMIC DNA]</scope>
    <source>
        <strain evidence="1 2">JCM 18565</strain>
    </source>
</reference>
<sequence length="195" mass="21294">MIDTPGINYWRDFPDASAPVNWIRWGSSIRGLDCWEADERRAARDVIDAAEKFAYGDPDGAVAALVASTAPTPLLAQVAVFFVTALIAFAEDRRGMAEDMSARVKMRSGSTFAADAMTLIAIAEATAGFLMEEVDAEPVFESAYTDDLSRMHRLLRECPTPLAKTAVAACRIVGAIWDEQPGSFDAMRHNFRDVA</sequence>
<proteinExistence type="predicted"/>
<organism evidence="1 2">
    <name type="scientific">Mycobacterium paragordonae</name>
    <dbReference type="NCBI Taxonomy" id="1389713"/>
    <lineage>
        <taxon>Bacteria</taxon>
        <taxon>Bacillati</taxon>
        <taxon>Actinomycetota</taxon>
        <taxon>Actinomycetes</taxon>
        <taxon>Mycobacteriales</taxon>
        <taxon>Mycobacteriaceae</taxon>
        <taxon>Mycobacterium</taxon>
    </lineage>
</organism>
<protein>
    <submittedName>
        <fullName evidence="1">Uncharacterized protein</fullName>
    </submittedName>
</protein>